<dbReference type="Proteomes" id="UP000015102">
    <property type="component" value="Unassembled WGS sequence"/>
</dbReference>
<accession>T1GBW7</accession>
<dbReference type="HOGENOM" id="CLU_2580678_0_0_1"/>
<organism evidence="1 2">
    <name type="scientific">Megaselia scalaris</name>
    <name type="common">Humpbacked fly</name>
    <name type="synonym">Phora scalaris</name>
    <dbReference type="NCBI Taxonomy" id="36166"/>
    <lineage>
        <taxon>Eukaryota</taxon>
        <taxon>Metazoa</taxon>
        <taxon>Ecdysozoa</taxon>
        <taxon>Arthropoda</taxon>
        <taxon>Hexapoda</taxon>
        <taxon>Insecta</taxon>
        <taxon>Pterygota</taxon>
        <taxon>Neoptera</taxon>
        <taxon>Endopterygota</taxon>
        <taxon>Diptera</taxon>
        <taxon>Brachycera</taxon>
        <taxon>Muscomorpha</taxon>
        <taxon>Platypezoidea</taxon>
        <taxon>Phoridae</taxon>
        <taxon>Megaseliini</taxon>
        <taxon>Megaselia</taxon>
    </lineage>
</organism>
<name>T1GBW7_MEGSC</name>
<reference evidence="2" key="1">
    <citation type="submission" date="2013-02" db="EMBL/GenBank/DDBJ databases">
        <authorList>
            <person name="Hughes D."/>
        </authorList>
    </citation>
    <scope>NUCLEOTIDE SEQUENCE</scope>
    <source>
        <strain>Durham</strain>
        <strain evidence="2">NC isolate 2 -- Noor lab</strain>
    </source>
</reference>
<reference evidence="1" key="2">
    <citation type="submission" date="2015-06" db="UniProtKB">
        <authorList>
            <consortium name="EnsemblMetazoa"/>
        </authorList>
    </citation>
    <scope>IDENTIFICATION</scope>
</reference>
<dbReference type="EnsemblMetazoa" id="MESCA000756-RA">
    <property type="protein sequence ID" value="MESCA000756-PA"/>
    <property type="gene ID" value="MESCA000756"/>
</dbReference>
<sequence length="81" mass="9379">NFGFKELVLRFAANSFGIRKVPCWLVKDLLRIVSLTGRRLSYAFGSFLPRLLKGDFMQICKHFTASFFGWKWVLFTIGRSA</sequence>
<evidence type="ECO:0000313" key="1">
    <source>
        <dbReference type="EnsemblMetazoa" id="MESCA000756-PA"/>
    </source>
</evidence>
<dbReference type="EMBL" id="CAQQ02392259">
    <property type="status" value="NOT_ANNOTATED_CDS"/>
    <property type="molecule type" value="Genomic_DNA"/>
</dbReference>
<proteinExistence type="predicted"/>
<keyword evidence="2" id="KW-1185">Reference proteome</keyword>
<dbReference type="AlphaFoldDB" id="T1GBW7"/>
<dbReference type="EMBL" id="CAQQ02392257">
    <property type="status" value="NOT_ANNOTATED_CDS"/>
    <property type="molecule type" value="Genomic_DNA"/>
</dbReference>
<dbReference type="EMBL" id="CAQQ02392258">
    <property type="status" value="NOT_ANNOTATED_CDS"/>
    <property type="molecule type" value="Genomic_DNA"/>
</dbReference>
<protein>
    <submittedName>
        <fullName evidence="1">Uncharacterized protein</fullName>
    </submittedName>
</protein>
<evidence type="ECO:0000313" key="2">
    <source>
        <dbReference type="Proteomes" id="UP000015102"/>
    </source>
</evidence>